<evidence type="ECO:0000313" key="10">
    <source>
        <dbReference type="Proteomes" id="UP001461341"/>
    </source>
</evidence>
<dbReference type="PANTHER" id="PTHR19278:SF9">
    <property type="entry name" value="URIDINE 5'-MONOPHOSPHATE SYNTHASE"/>
    <property type="match status" value="1"/>
</dbReference>
<dbReference type="Proteomes" id="UP001461341">
    <property type="component" value="Chromosome"/>
</dbReference>
<feature type="binding site" evidence="7">
    <location>
        <position position="147"/>
    </location>
    <ligand>
        <name>orotate</name>
        <dbReference type="ChEBI" id="CHEBI:30839"/>
    </ligand>
</feature>
<dbReference type="Gene3D" id="3.40.50.2020">
    <property type="match status" value="1"/>
</dbReference>
<dbReference type="InterPro" id="IPR006273">
    <property type="entry name" value="Orotate_PRibTrfase_bac"/>
</dbReference>
<comment type="similarity">
    <text evidence="7">Belongs to the purine/pyrimidine phosphoribosyltransferase family. PyrE subfamily.</text>
</comment>
<dbReference type="RefSeq" id="WP_369018976.1">
    <property type="nucleotide sequence ID" value="NZ_CP121689.1"/>
</dbReference>
<comment type="subunit">
    <text evidence="7">Homodimer.</text>
</comment>
<evidence type="ECO:0000256" key="2">
    <source>
        <dbReference type="ARBA" id="ARBA00011971"/>
    </source>
</evidence>
<comment type="catalytic activity">
    <reaction evidence="7">
        <text>orotidine 5'-phosphate + diphosphate = orotate + 5-phospho-alpha-D-ribose 1-diphosphate</text>
        <dbReference type="Rhea" id="RHEA:10380"/>
        <dbReference type="ChEBI" id="CHEBI:30839"/>
        <dbReference type="ChEBI" id="CHEBI:33019"/>
        <dbReference type="ChEBI" id="CHEBI:57538"/>
        <dbReference type="ChEBI" id="CHEBI:58017"/>
        <dbReference type="EC" id="2.4.2.10"/>
    </reaction>
</comment>
<dbReference type="EMBL" id="CP121689">
    <property type="protein sequence ID" value="WZL76812.1"/>
    <property type="molecule type" value="Genomic_DNA"/>
</dbReference>
<dbReference type="InterPro" id="IPR000836">
    <property type="entry name" value="PRTase_dom"/>
</dbReference>
<gene>
    <name evidence="7 9" type="primary">pyrE</name>
    <name evidence="9" type="ORF">QBE54_03535</name>
</gene>
<dbReference type="CDD" id="cd06223">
    <property type="entry name" value="PRTases_typeI"/>
    <property type="match status" value="1"/>
</dbReference>
<protein>
    <recommendedName>
        <fullName evidence="2 7">Orotate phosphoribosyltransferase</fullName>
        <shortName evidence="7">OPRT</shortName>
        <shortName evidence="7">OPRTase</shortName>
        <ecNumber evidence="2 7">2.4.2.10</ecNumber>
    </recommendedName>
</protein>
<dbReference type="GO" id="GO:0004588">
    <property type="term" value="F:orotate phosphoribosyltransferase activity"/>
    <property type="evidence" value="ECO:0007669"/>
    <property type="project" value="UniProtKB-EC"/>
</dbReference>
<evidence type="ECO:0000256" key="5">
    <source>
        <dbReference type="ARBA" id="ARBA00022842"/>
    </source>
</evidence>
<proteinExistence type="inferred from homology"/>
<reference evidence="9 10" key="1">
    <citation type="submission" date="2023-03" db="EMBL/GenBank/DDBJ databases">
        <title>Novel Species.</title>
        <authorList>
            <person name="Ma S."/>
        </authorList>
    </citation>
    <scope>NUCLEOTIDE SEQUENCE [LARGE SCALE GENOMIC DNA]</scope>
    <source>
        <strain evidence="9 10">B11</strain>
    </source>
</reference>
<dbReference type="SUPFAM" id="SSF53271">
    <property type="entry name" value="PRTase-like"/>
    <property type="match status" value="1"/>
</dbReference>
<keyword evidence="4 7" id="KW-0808">Transferase</keyword>
<keyword evidence="5 7" id="KW-0460">Magnesium</keyword>
<evidence type="ECO:0000256" key="3">
    <source>
        <dbReference type="ARBA" id="ARBA00022676"/>
    </source>
</evidence>
<comment type="caution">
    <text evidence="7">Lacks conserved residue(s) required for the propagation of feature annotation.</text>
</comment>
<dbReference type="PANTHER" id="PTHR19278">
    <property type="entry name" value="OROTATE PHOSPHORIBOSYLTRANSFERASE"/>
    <property type="match status" value="1"/>
</dbReference>
<evidence type="ECO:0000259" key="8">
    <source>
        <dbReference type="Pfam" id="PF00156"/>
    </source>
</evidence>
<comment type="pathway">
    <text evidence="1 7">Pyrimidine metabolism; UMP biosynthesis via de novo pathway; UMP from orotate: step 1/2.</text>
</comment>
<organism evidence="9 10">
    <name type="scientific">Thermatribacter velox</name>
    <dbReference type="NCBI Taxonomy" id="3039681"/>
    <lineage>
        <taxon>Bacteria</taxon>
        <taxon>Pseudomonadati</taxon>
        <taxon>Atribacterota</taxon>
        <taxon>Atribacteria</taxon>
        <taxon>Atribacterales</taxon>
        <taxon>Thermatribacteraceae</taxon>
        <taxon>Thermatribacter</taxon>
    </lineage>
</organism>
<comment type="cofactor">
    <cofactor evidence="7">
        <name>Mg(2+)</name>
        <dbReference type="ChEBI" id="CHEBI:18420"/>
    </cofactor>
</comment>
<accession>A0ABZ2YCX4</accession>
<dbReference type="InterPro" id="IPR029057">
    <property type="entry name" value="PRTase-like"/>
</dbReference>
<evidence type="ECO:0000256" key="4">
    <source>
        <dbReference type="ARBA" id="ARBA00022679"/>
    </source>
</evidence>
<feature type="binding site" evidence="7">
    <location>
        <position position="119"/>
    </location>
    <ligand>
        <name>orotate</name>
        <dbReference type="ChEBI" id="CHEBI:30839"/>
    </ligand>
</feature>
<sequence>MEEREILNLFKEAGAFLEGHFLLTSGLHSPVYIEKFRLLQFPRYVEILAREMVQRLGNRETIELVVGPAVGGIVLAYEVARQLGVRMAFTEREEGKMCFRRDFQIREGEKVLIVEDVVTTGGSLQEVVRAVEAAKGNIAAISVLVDRSGGKVQFDYPFFPLLQMEVKTYSAEECPLCKQKVELQKRGSRYLQ</sequence>
<dbReference type="NCBIfam" id="TIGR01367">
    <property type="entry name" value="pyrE_Therm"/>
    <property type="match status" value="1"/>
</dbReference>
<feature type="domain" description="Phosphoribosyltransferase" evidence="8">
    <location>
        <begin position="40"/>
        <end position="159"/>
    </location>
</feature>
<keyword evidence="6 7" id="KW-0665">Pyrimidine biosynthesis</keyword>
<dbReference type="HAMAP" id="MF_01208">
    <property type="entry name" value="PyrE"/>
    <property type="match status" value="1"/>
</dbReference>
<evidence type="ECO:0000256" key="1">
    <source>
        <dbReference type="ARBA" id="ARBA00004889"/>
    </source>
</evidence>
<evidence type="ECO:0000313" key="9">
    <source>
        <dbReference type="EMBL" id="WZL76812.1"/>
    </source>
</evidence>
<keyword evidence="10" id="KW-1185">Reference proteome</keyword>
<feature type="binding site" description="in other chain" evidence="7">
    <location>
        <begin position="115"/>
        <end position="123"/>
    </location>
    <ligand>
        <name>5-phospho-alpha-D-ribose 1-diphosphate</name>
        <dbReference type="ChEBI" id="CHEBI:58017"/>
        <note>ligand shared between dimeric partners</note>
    </ligand>
</feature>
<dbReference type="InterPro" id="IPR023031">
    <property type="entry name" value="OPRT"/>
</dbReference>
<dbReference type="EC" id="2.4.2.10" evidence="2 7"/>
<feature type="binding site" evidence="7">
    <location>
        <position position="92"/>
    </location>
    <ligand>
        <name>5-phospho-alpha-D-ribose 1-diphosphate</name>
        <dbReference type="ChEBI" id="CHEBI:58017"/>
        <note>ligand shared between dimeric partners</note>
    </ligand>
</feature>
<evidence type="ECO:0000256" key="7">
    <source>
        <dbReference type="HAMAP-Rule" id="MF_01208"/>
    </source>
</evidence>
<dbReference type="Pfam" id="PF00156">
    <property type="entry name" value="Pribosyltran"/>
    <property type="match status" value="1"/>
</dbReference>
<keyword evidence="3 7" id="KW-0328">Glycosyltransferase</keyword>
<comment type="function">
    <text evidence="7">Catalyzes the transfer of a ribosyl phosphate group from 5-phosphoribose 1-diphosphate to orotate, leading to the formation of orotidine monophosphate (OMP).</text>
</comment>
<name>A0ABZ2YCX4_9BACT</name>
<evidence type="ECO:0000256" key="6">
    <source>
        <dbReference type="ARBA" id="ARBA00022975"/>
    </source>
</evidence>